<dbReference type="Gramene" id="Mp1g17290.1">
    <property type="protein sequence ID" value="Mp1g17290.1.cds"/>
    <property type="gene ID" value="Mp1g17290"/>
</dbReference>
<dbReference type="EMBL" id="KZ772673">
    <property type="protein sequence ID" value="PTQ50008.1"/>
    <property type="molecule type" value="Genomic_DNA"/>
</dbReference>
<evidence type="ECO:0000313" key="1">
    <source>
        <dbReference type="EMBL" id="PTQ50008.1"/>
    </source>
</evidence>
<protein>
    <submittedName>
        <fullName evidence="1">Uncharacterized protein</fullName>
    </submittedName>
</protein>
<reference evidence="2" key="1">
    <citation type="journal article" date="2017" name="Cell">
        <title>Insights into land plant evolution garnered from the Marchantia polymorpha genome.</title>
        <authorList>
            <person name="Bowman J.L."/>
            <person name="Kohchi T."/>
            <person name="Yamato K.T."/>
            <person name="Jenkins J."/>
            <person name="Shu S."/>
            <person name="Ishizaki K."/>
            <person name="Yamaoka S."/>
            <person name="Nishihama R."/>
            <person name="Nakamura Y."/>
            <person name="Berger F."/>
            <person name="Adam C."/>
            <person name="Aki S.S."/>
            <person name="Althoff F."/>
            <person name="Araki T."/>
            <person name="Arteaga-Vazquez M.A."/>
            <person name="Balasubrmanian S."/>
            <person name="Barry K."/>
            <person name="Bauer D."/>
            <person name="Boehm C.R."/>
            <person name="Briginshaw L."/>
            <person name="Caballero-Perez J."/>
            <person name="Catarino B."/>
            <person name="Chen F."/>
            <person name="Chiyoda S."/>
            <person name="Chovatia M."/>
            <person name="Davies K.M."/>
            <person name="Delmans M."/>
            <person name="Demura T."/>
            <person name="Dierschke T."/>
            <person name="Dolan L."/>
            <person name="Dorantes-Acosta A.E."/>
            <person name="Eklund D.M."/>
            <person name="Florent S.N."/>
            <person name="Flores-Sandoval E."/>
            <person name="Fujiyama A."/>
            <person name="Fukuzawa H."/>
            <person name="Galik B."/>
            <person name="Grimanelli D."/>
            <person name="Grimwood J."/>
            <person name="Grossniklaus U."/>
            <person name="Hamada T."/>
            <person name="Haseloff J."/>
            <person name="Hetherington A.J."/>
            <person name="Higo A."/>
            <person name="Hirakawa Y."/>
            <person name="Hundley H.N."/>
            <person name="Ikeda Y."/>
            <person name="Inoue K."/>
            <person name="Inoue S.I."/>
            <person name="Ishida S."/>
            <person name="Jia Q."/>
            <person name="Kakita M."/>
            <person name="Kanazawa T."/>
            <person name="Kawai Y."/>
            <person name="Kawashima T."/>
            <person name="Kennedy M."/>
            <person name="Kinose K."/>
            <person name="Kinoshita T."/>
            <person name="Kohara Y."/>
            <person name="Koide E."/>
            <person name="Komatsu K."/>
            <person name="Kopischke S."/>
            <person name="Kubo M."/>
            <person name="Kyozuka J."/>
            <person name="Lagercrantz U."/>
            <person name="Lin S.S."/>
            <person name="Lindquist E."/>
            <person name="Lipzen A.M."/>
            <person name="Lu C.W."/>
            <person name="De Luna E."/>
            <person name="Martienssen R.A."/>
            <person name="Minamino N."/>
            <person name="Mizutani M."/>
            <person name="Mizutani M."/>
            <person name="Mochizuki N."/>
            <person name="Monte I."/>
            <person name="Mosher R."/>
            <person name="Nagasaki H."/>
            <person name="Nakagami H."/>
            <person name="Naramoto S."/>
            <person name="Nishitani K."/>
            <person name="Ohtani M."/>
            <person name="Okamoto T."/>
            <person name="Okumura M."/>
            <person name="Phillips J."/>
            <person name="Pollak B."/>
            <person name="Reinders A."/>
            <person name="Rovekamp M."/>
            <person name="Sano R."/>
            <person name="Sawa S."/>
            <person name="Schmid M.W."/>
            <person name="Shirakawa M."/>
            <person name="Solano R."/>
            <person name="Spunde A."/>
            <person name="Suetsugu N."/>
            <person name="Sugano S."/>
            <person name="Sugiyama A."/>
            <person name="Sun R."/>
            <person name="Suzuki Y."/>
            <person name="Takenaka M."/>
            <person name="Takezawa D."/>
            <person name="Tomogane H."/>
            <person name="Tsuzuki M."/>
            <person name="Ueda T."/>
            <person name="Umeda M."/>
            <person name="Ward J.M."/>
            <person name="Watanabe Y."/>
            <person name="Yazaki K."/>
            <person name="Yokoyama R."/>
            <person name="Yoshitake Y."/>
            <person name="Yotsui I."/>
            <person name="Zachgo S."/>
            <person name="Schmutz J."/>
        </authorList>
    </citation>
    <scope>NUCLEOTIDE SEQUENCE [LARGE SCALE GENOMIC DNA]</scope>
    <source>
        <strain evidence="2">Tak-1</strain>
    </source>
</reference>
<organism evidence="1 2">
    <name type="scientific">Marchantia polymorpha</name>
    <name type="common">Common liverwort</name>
    <name type="synonym">Marchantia aquatica</name>
    <dbReference type="NCBI Taxonomy" id="3197"/>
    <lineage>
        <taxon>Eukaryota</taxon>
        <taxon>Viridiplantae</taxon>
        <taxon>Streptophyta</taxon>
        <taxon>Embryophyta</taxon>
        <taxon>Marchantiophyta</taxon>
        <taxon>Marchantiopsida</taxon>
        <taxon>Marchantiidae</taxon>
        <taxon>Marchantiales</taxon>
        <taxon>Marchantiaceae</taxon>
        <taxon>Marchantia</taxon>
    </lineage>
</organism>
<dbReference type="AlphaFoldDB" id="A0A2R6XV74"/>
<accession>A0A2R6XV74</accession>
<sequence>MPNVGCGLKRKSTGRRKTAPRIGDLFLGQKYVNFSHIERQALADGGMQGKAPEELENLADEKNRDCMSVVQMQFATCCKNDSRLSNTQKIW</sequence>
<gene>
    <name evidence="1" type="ORF">MARPO_0001s0069</name>
</gene>
<proteinExistence type="predicted"/>
<evidence type="ECO:0000313" key="2">
    <source>
        <dbReference type="Proteomes" id="UP000244005"/>
    </source>
</evidence>
<dbReference type="Proteomes" id="UP000244005">
    <property type="component" value="Unassembled WGS sequence"/>
</dbReference>
<name>A0A2R6XV74_MARPO</name>
<keyword evidence="2" id="KW-1185">Reference proteome</keyword>